<protein>
    <recommendedName>
        <fullName evidence="2">Guanylate cyclase domain-containing protein</fullName>
    </recommendedName>
</protein>
<dbReference type="GO" id="GO:0006171">
    <property type="term" value="P:cAMP biosynthetic process"/>
    <property type="evidence" value="ECO:0007669"/>
    <property type="project" value="TreeGrafter"/>
</dbReference>
<gene>
    <name evidence="3" type="ORF">METZ01_LOCUS350472</name>
</gene>
<evidence type="ECO:0000256" key="1">
    <source>
        <dbReference type="SAM" id="Phobius"/>
    </source>
</evidence>
<reference evidence="3" key="1">
    <citation type="submission" date="2018-05" db="EMBL/GenBank/DDBJ databases">
        <authorList>
            <person name="Lanie J.A."/>
            <person name="Ng W.-L."/>
            <person name="Kazmierczak K.M."/>
            <person name="Andrzejewski T.M."/>
            <person name="Davidsen T.M."/>
            <person name="Wayne K.J."/>
            <person name="Tettelin H."/>
            <person name="Glass J.I."/>
            <person name="Rusch D."/>
            <person name="Podicherti R."/>
            <person name="Tsui H.-C.T."/>
            <person name="Winkler M.E."/>
        </authorList>
    </citation>
    <scope>NUCLEOTIDE SEQUENCE</scope>
</reference>
<feature type="domain" description="Guanylate cyclase" evidence="2">
    <location>
        <begin position="1"/>
        <end position="71"/>
    </location>
</feature>
<dbReference type="InterPro" id="IPR029787">
    <property type="entry name" value="Nucleotide_cyclase"/>
</dbReference>
<dbReference type="GO" id="GO:0035556">
    <property type="term" value="P:intracellular signal transduction"/>
    <property type="evidence" value="ECO:0007669"/>
    <property type="project" value="InterPro"/>
</dbReference>
<keyword evidence="1" id="KW-0812">Transmembrane</keyword>
<feature type="transmembrane region" description="Helical" evidence="1">
    <location>
        <begin position="156"/>
        <end position="176"/>
    </location>
</feature>
<organism evidence="3">
    <name type="scientific">marine metagenome</name>
    <dbReference type="NCBI Taxonomy" id="408172"/>
    <lineage>
        <taxon>unclassified sequences</taxon>
        <taxon>metagenomes</taxon>
        <taxon>ecological metagenomes</taxon>
    </lineage>
</organism>
<keyword evidence="1" id="KW-1133">Transmembrane helix</keyword>
<name>A0A382RKV4_9ZZZZ</name>
<dbReference type="EMBL" id="UINC01122046">
    <property type="protein sequence ID" value="SVC97618.1"/>
    <property type="molecule type" value="Genomic_DNA"/>
</dbReference>
<dbReference type="InterPro" id="IPR050697">
    <property type="entry name" value="Adenylyl/Guanylyl_Cyclase_3/4"/>
</dbReference>
<dbReference type="PANTHER" id="PTHR43081">
    <property type="entry name" value="ADENYLATE CYCLASE, TERMINAL-DIFFERENTIATION SPECIFIC-RELATED"/>
    <property type="match status" value="1"/>
</dbReference>
<dbReference type="InterPro" id="IPR001054">
    <property type="entry name" value="A/G_cyclase"/>
</dbReference>
<dbReference type="PROSITE" id="PS50125">
    <property type="entry name" value="GUANYLATE_CYCLASE_2"/>
    <property type="match status" value="1"/>
</dbReference>
<dbReference type="SUPFAM" id="SSF55073">
    <property type="entry name" value="Nucleotide cyclase"/>
    <property type="match status" value="1"/>
</dbReference>
<evidence type="ECO:0000259" key="2">
    <source>
        <dbReference type="PROSITE" id="PS50125"/>
    </source>
</evidence>
<sequence>IKKTGDGFLIDFPSTVEAVECATQMQESIKIYNSSDENIEFHIRIGIHLGDIVIYEEDILGDGVNIASRIEPLARPDGICITDAVYQSVKSTLKLDAERIDEVDLKHIDDKYTIYKLPKISDKEAEYQQTNEIDITRFEINSIENKTNLLAEIKNIYIYWFCVNLFGCVIVSSIFGDSWKDILSFIISFSGLSLIVIIALLFSFPFSGRIYKLNFQDIRNVSSLLDILIMKMQFTLVKQTGNLIEYIHTPATDMFINKIKFTRYYPKFLKRYDTLRVTFDGNTVELVGLYFHLFRLLRNLKKFYK</sequence>
<feature type="transmembrane region" description="Helical" evidence="1">
    <location>
        <begin position="182"/>
        <end position="204"/>
    </location>
</feature>
<dbReference type="Pfam" id="PF00211">
    <property type="entry name" value="Guanylate_cyc"/>
    <property type="match status" value="1"/>
</dbReference>
<dbReference type="PANTHER" id="PTHR43081:SF19">
    <property type="entry name" value="PH-SENSITIVE ADENYLATE CYCLASE RV1264"/>
    <property type="match status" value="1"/>
</dbReference>
<evidence type="ECO:0000313" key="3">
    <source>
        <dbReference type="EMBL" id="SVC97618.1"/>
    </source>
</evidence>
<accession>A0A382RKV4</accession>
<dbReference type="Gene3D" id="3.30.70.1230">
    <property type="entry name" value="Nucleotide cyclase"/>
    <property type="match status" value="1"/>
</dbReference>
<proteinExistence type="predicted"/>
<dbReference type="AlphaFoldDB" id="A0A382RKV4"/>
<dbReference type="CDD" id="cd07302">
    <property type="entry name" value="CHD"/>
    <property type="match status" value="1"/>
</dbReference>
<keyword evidence="1" id="KW-0472">Membrane</keyword>
<feature type="non-terminal residue" evidence="3">
    <location>
        <position position="1"/>
    </location>
</feature>